<dbReference type="Pfam" id="PF14450">
    <property type="entry name" value="FtsA"/>
    <property type="match status" value="1"/>
</dbReference>
<dbReference type="SUPFAM" id="SSF53067">
    <property type="entry name" value="Actin-like ATPase domain"/>
    <property type="match status" value="2"/>
</dbReference>
<dbReference type="STRING" id="1409788.NC99_46770"/>
<dbReference type="InterPro" id="IPR003494">
    <property type="entry name" value="SHS2_FtsA"/>
</dbReference>
<evidence type="ECO:0000313" key="8">
    <source>
        <dbReference type="EMBL" id="KOH42510.1"/>
    </source>
</evidence>
<dbReference type="Proteomes" id="UP000036958">
    <property type="component" value="Unassembled WGS sequence"/>
</dbReference>
<evidence type="ECO:0000256" key="1">
    <source>
        <dbReference type="ARBA" id="ARBA00022475"/>
    </source>
</evidence>
<dbReference type="CDD" id="cd24048">
    <property type="entry name" value="ASKHA_NBD_FtsA"/>
    <property type="match status" value="1"/>
</dbReference>
<dbReference type="HAMAP" id="MF_02033">
    <property type="entry name" value="FtsA"/>
    <property type="match status" value="1"/>
</dbReference>
<dbReference type="OrthoDB" id="9768127at2"/>
<dbReference type="EMBL" id="LGIA01000225">
    <property type="protein sequence ID" value="KOH42510.1"/>
    <property type="molecule type" value="Genomic_DNA"/>
</dbReference>
<dbReference type="Gene3D" id="3.30.420.40">
    <property type="match status" value="2"/>
</dbReference>
<keyword evidence="4 5" id="KW-0131">Cell cycle</keyword>
<dbReference type="InterPro" id="IPR020823">
    <property type="entry name" value="Cell_div_FtsA"/>
</dbReference>
<dbReference type="PIRSF" id="PIRSF003101">
    <property type="entry name" value="FtsA"/>
    <property type="match status" value="1"/>
</dbReference>
<keyword evidence="9" id="KW-1185">Reference proteome</keyword>
<evidence type="ECO:0000256" key="2">
    <source>
        <dbReference type="ARBA" id="ARBA00022618"/>
    </source>
</evidence>
<dbReference type="Gene3D" id="3.30.1490.110">
    <property type="match status" value="1"/>
</dbReference>
<evidence type="ECO:0000256" key="6">
    <source>
        <dbReference type="PIRNR" id="PIRNR003101"/>
    </source>
</evidence>
<comment type="subunit">
    <text evidence="5">Self-interacts. Interacts with FtsZ.</text>
</comment>
<comment type="subcellular location">
    <subcellularLocation>
        <location evidence="5">Cell membrane</location>
        <topology evidence="5">Peripheral membrane protein</topology>
        <orientation evidence="5">Cytoplasmic side</orientation>
    </subcellularLocation>
    <text evidence="5">Localizes to the Z ring in an FtsZ-dependent manner. Targeted to the membrane through a conserved C-terminal amphipathic helix.</text>
</comment>
<accession>A0A0L8V1X9</accession>
<comment type="function">
    <text evidence="5 6">Cell division protein that is involved in the assembly of the Z ring. May serve as a membrane anchor for the Z ring.</text>
</comment>
<feature type="domain" description="SHS2" evidence="7">
    <location>
        <begin position="8"/>
        <end position="195"/>
    </location>
</feature>
<evidence type="ECO:0000259" key="7">
    <source>
        <dbReference type="SMART" id="SM00842"/>
    </source>
</evidence>
<dbReference type="SMART" id="SM00842">
    <property type="entry name" value="FtsA"/>
    <property type="match status" value="1"/>
</dbReference>
<dbReference type="PANTHER" id="PTHR32432:SF4">
    <property type="entry name" value="CELL DIVISION PROTEIN FTSA"/>
    <property type="match status" value="1"/>
</dbReference>
<dbReference type="AlphaFoldDB" id="A0A0L8V1X9"/>
<dbReference type="RefSeq" id="WP_157625149.1">
    <property type="nucleotide sequence ID" value="NZ_LGIA01000225.1"/>
</dbReference>
<dbReference type="GO" id="GO:0032153">
    <property type="term" value="C:cell division site"/>
    <property type="evidence" value="ECO:0007669"/>
    <property type="project" value="UniProtKB-UniRule"/>
</dbReference>
<name>A0A0L8V1X9_9BACT</name>
<evidence type="ECO:0000256" key="5">
    <source>
        <dbReference type="HAMAP-Rule" id="MF_02033"/>
    </source>
</evidence>
<evidence type="ECO:0000313" key="9">
    <source>
        <dbReference type="Proteomes" id="UP000036958"/>
    </source>
</evidence>
<organism evidence="8 9">
    <name type="scientific">Sunxiuqinia dokdonensis</name>
    <dbReference type="NCBI Taxonomy" id="1409788"/>
    <lineage>
        <taxon>Bacteria</taxon>
        <taxon>Pseudomonadati</taxon>
        <taxon>Bacteroidota</taxon>
        <taxon>Bacteroidia</taxon>
        <taxon>Marinilabiliales</taxon>
        <taxon>Prolixibacteraceae</taxon>
        <taxon>Sunxiuqinia</taxon>
    </lineage>
</organism>
<comment type="caution">
    <text evidence="8">The sequence shown here is derived from an EMBL/GenBank/DDBJ whole genome shotgun (WGS) entry which is preliminary data.</text>
</comment>
<dbReference type="InterPro" id="IPR050696">
    <property type="entry name" value="FtsA/MreB"/>
</dbReference>
<dbReference type="GO" id="GO:0009898">
    <property type="term" value="C:cytoplasmic side of plasma membrane"/>
    <property type="evidence" value="ECO:0007669"/>
    <property type="project" value="UniProtKB-UniRule"/>
</dbReference>
<dbReference type="InterPro" id="IPR043129">
    <property type="entry name" value="ATPase_NBD"/>
</dbReference>
<keyword evidence="3 5" id="KW-0472">Membrane</keyword>
<comment type="similarity">
    <text evidence="5 6">Belongs to the FtsA/MreB family.</text>
</comment>
<dbReference type="GO" id="GO:0043093">
    <property type="term" value="P:FtsZ-dependent cytokinesis"/>
    <property type="evidence" value="ECO:0007669"/>
    <property type="project" value="UniProtKB-UniRule"/>
</dbReference>
<dbReference type="NCBIfam" id="TIGR01174">
    <property type="entry name" value="ftsA"/>
    <property type="match status" value="1"/>
</dbReference>
<dbReference type="PATRIC" id="fig|1409788.3.peg.4784"/>
<protein>
    <recommendedName>
        <fullName evidence="5 6">Cell division protein FtsA</fullName>
    </recommendedName>
</protein>
<keyword evidence="2 5" id="KW-0132">Cell division</keyword>
<sequence>MGKSGKIIAAVDVGTTKVVVVAGRKNEDGKIEVLGYGKARSMGVKRGVVLNIDEAFSAIHEAIRQAEDAFQGDIEEVYVNIVGQQLKTLTNQAERYIGDRRIVSDEDVDALFQQVKKVDLPEGYKIYHVAPQLFTIDHESGIPNPVGMTGERMQAEFKLMVAPELYETNLKLCFERAGINIRRSMIDPLASSEILLSEDEKEAGVVLLDIGGGTTKMAIYRDGVLCYSALIPFGGNVITHDIKEGCSILARQAESLKVQFGQAMGDFAPEDKVVTIPGISGWEPKEISFKSLAFIIQARMEEIIEAFFFHLEKSGYMDQVGAGIVLTGGSGLLPNLGQLIKFQTGLDVRKGIPRLKLGEQWKELEDPRNATVLGLLTTALNDIDNEEPAKEFFFKPKKKKVRSTQPGFFSQVKKEVTRQVTLFFEDEQDTEMY</sequence>
<reference evidence="9" key="1">
    <citation type="submission" date="2015-07" db="EMBL/GenBank/DDBJ databases">
        <title>Genome sequencing of Sunxiuqinia dokdonensis strain SK.</title>
        <authorList>
            <person name="Ahn S."/>
            <person name="Kim B.-C."/>
        </authorList>
    </citation>
    <scope>NUCLEOTIDE SEQUENCE [LARGE SCALE GENOMIC DNA]</scope>
    <source>
        <strain evidence="9">SK</strain>
    </source>
</reference>
<dbReference type="Pfam" id="PF02491">
    <property type="entry name" value="SHS2_FTSA"/>
    <property type="match status" value="1"/>
</dbReference>
<gene>
    <name evidence="5" type="primary">ftsA</name>
    <name evidence="8" type="ORF">NC99_46770</name>
</gene>
<evidence type="ECO:0000256" key="4">
    <source>
        <dbReference type="ARBA" id="ARBA00023306"/>
    </source>
</evidence>
<keyword evidence="1 5" id="KW-1003">Cell membrane</keyword>
<dbReference type="PANTHER" id="PTHR32432">
    <property type="entry name" value="CELL DIVISION PROTEIN FTSA-RELATED"/>
    <property type="match status" value="1"/>
</dbReference>
<proteinExistence type="inferred from homology"/>
<evidence type="ECO:0000256" key="3">
    <source>
        <dbReference type="ARBA" id="ARBA00023136"/>
    </source>
</evidence>